<sequence>MPLPPHPARILQKRKFIHCHKGEDMRTRIVSLGTALTCSMLLSAGAMAQANSSTTPRNTAPGNMPAASSQSGSQLERADRSFLENAAQGGHAEVEGSRLAQQKSNNADVKAFAERMITDHTKVNEELAKLASDKGYTPPKEPSVMQKGELKALSVLDGERFDKMYASRIGVAAHENTVKMFKEAAQNAKDPEIKAFASRHVPDLEKHLQMARELNKKVGND</sequence>
<reference evidence="3 4" key="1">
    <citation type="submission" date="2019-07" db="EMBL/GenBank/DDBJ databases">
        <title>Genome sequencing of lignin-degrading bacterial isolates.</title>
        <authorList>
            <person name="Gladden J."/>
        </authorList>
    </citation>
    <scope>NUCLEOTIDE SEQUENCE [LARGE SCALE GENOMIC DNA]</scope>
    <source>
        <strain evidence="3 4">J11</strain>
    </source>
</reference>
<dbReference type="Gene3D" id="1.20.1260.10">
    <property type="match status" value="1"/>
</dbReference>
<dbReference type="Pfam" id="PF13628">
    <property type="entry name" value="DUF4142"/>
    <property type="match status" value="1"/>
</dbReference>
<dbReference type="CDD" id="cd00657">
    <property type="entry name" value="Ferritin_like"/>
    <property type="match status" value="1"/>
</dbReference>
<proteinExistence type="predicted"/>
<dbReference type="Proteomes" id="UP000318141">
    <property type="component" value="Unassembled WGS sequence"/>
</dbReference>
<dbReference type="InterPro" id="IPR012347">
    <property type="entry name" value="Ferritin-like"/>
</dbReference>
<comment type="caution">
    <text evidence="3">The sequence shown here is derived from an EMBL/GenBank/DDBJ whole genome shotgun (WGS) entry which is preliminary data.</text>
</comment>
<name>A0A562BUB1_9BURK</name>
<feature type="domain" description="DUF4142" evidence="2">
    <location>
        <begin position="78"/>
        <end position="214"/>
    </location>
</feature>
<protein>
    <submittedName>
        <fullName evidence="3">Putative membrane protein</fullName>
    </submittedName>
</protein>
<evidence type="ECO:0000256" key="1">
    <source>
        <dbReference type="SAM" id="MobiDB-lite"/>
    </source>
</evidence>
<keyword evidence="4" id="KW-1185">Reference proteome</keyword>
<dbReference type="PANTHER" id="PTHR38593">
    <property type="entry name" value="BLR2558 PROTEIN"/>
    <property type="match status" value="1"/>
</dbReference>
<evidence type="ECO:0000259" key="2">
    <source>
        <dbReference type="Pfam" id="PF13628"/>
    </source>
</evidence>
<evidence type="ECO:0000313" key="3">
    <source>
        <dbReference type="EMBL" id="TWG88847.1"/>
    </source>
</evidence>
<feature type="compositionally biased region" description="Polar residues" evidence="1">
    <location>
        <begin position="49"/>
        <end position="74"/>
    </location>
</feature>
<evidence type="ECO:0000313" key="4">
    <source>
        <dbReference type="Proteomes" id="UP000318141"/>
    </source>
</evidence>
<feature type="region of interest" description="Disordered" evidence="1">
    <location>
        <begin position="86"/>
        <end position="105"/>
    </location>
</feature>
<feature type="region of interest" description="Disordered" evidence="1">
    <location>
        <begin position="49"/>
        <end position="77"/>
    </location>
</feature>
<organism evidence="3 4">
    <name type="scientific">Cupriavidus gilardii J11</name>
    <dbReference type="NCBI Taxonomy" id="936133"/>
    <lineage>
        <taxon>Bacteria</taxon>
        <taxon>Pseudomonadati</taxon>
        <taxon>Pseudomonadota</taxon>
        <taxon>Betaproteobacteria</taxon>
        <taxon>Burkholderiales</taxon>
        <taxon>Burkholderiaceae</taxon>
        <taxon>Cupriavidus</taxon>
    </lineage>
</organism>
<dbReference type="PANTHER" id="PTHR38593:SF1">
    <property type="entry name" value="BLR2558 PROTEIN"/>
    <property type="match status" value="1"/>
</dbReference>
<dbReference type="AlphaFoldDB" id="A0A562BUB1"/>
<gene>
    <name evidence="3" type="ORF">L602_001000000460</name>
</gene>
<dbReference type="EMBL" id="VLJN01000002">
    <property type="protein sequence ID" value="TWG88847.1"/>
    <property type="molecule type" value="Genomic_DNA"/>
</dbReference>
<accession>A0A562BUB1</accession>
<dbReference type="InterPro" id="IPR025419">
    <property type="entry name" value="DUF4142"/>
</dbReference>